<keyword evidence="2" id="KW-1185">Reference proteome</keyword>
<proteinExistence type="predicted"/>
<reference evidence="1" key="1">
    <citation type="submission" date="2021-08" db="EMBL/GenBank/DDBJ databases">
        <title>The first chromosome-level gecko genome reveals the dynamic sex chromosomes of Neotropical dwarf geckos (Sphaerodactylidae: Sphaerodactylus).</title>
        <authorList>
            <person name="Pinto B.J."/>
            <person name="Keating S.E."/>
            <person name="Gamble T."/>
        </authorList>
    </citation>
    <scope>NUCLEOTIDE SEQUENCE</scope>
    <source>
        <strain evidence="1">TG3544</strain>
    </source>
</reference>
<accession>A0ACB8FN24</accession>
<dbReference type="EMBL" id="CM037619">
    <property type="protein sequence ID" value="KAH8006700.1"/>
    <property type="molecule type" value="Genomic_DNA"/>
</dbReference>
<evidence type="ECO:0000313" key="2">
    <source>
        <dbReference type="Proteomes" id="UP000827872"/>
    </source>
</evidence>
<organism evidence="1 2">
    <name type="scientific">Sphaerodactylus townsendi</name>
    <dbReference type="NCBI Taxonomy" id="933632"/>
    <lineage>
        <taxon>Eukaryota</taxon>
        <taxon>Metazoa</taxon>
        <taxon>Chordata</taxon>
        <taxon>Craniata</taxon>
        <taxon>Vertebrata</taxon>
        <taxon>Euteleostomi</taxon>
        <taxon>Lepidosauria</taxon>
        <taxon>Squamata</taxon>
        <taxon>Bifurcata</taxon>
        <taxon>Gekkota</taxon>
        <taxon>Sphaerodactylidae</taxon>
        <taxon>Sphaerodactylus</taxon>
    </lineage>
</organism>
<name>A0ACB8FN24_9SAUR</name>
<protein>
    <submittedName>
        <fullName evidence="1">Uncharacterized protein</fullName>
    </submittedName>
</protein>
<gene>
    <name evidence="1" type="ORF">K3G42_011431</name>
</gene>
<comment type="caution">
    <text evidence="1">The sequence shown here is derived from an EMBL/GenBank/DDBJ whole genome shotgun (WGS) entry which is preliminary data.</text>
</comment>
<dbReference type="Proteomes" id="UP000827872">
    <property type="component" value="Linkage Group LG06"/>
</dbReference>
<sequence>MPKYNLIFAASRSAACEVGLRVSDSSKELGSCSISKAGSPPACFLKVCTQASRPGAAAAAAAAANLRLGIPAPPLPAGPAQPLPRGCPPAARPSGSGGPRTARPGRRSLPLPPAPARLMCSSQEGEQERAAVAVAVAAATWAWRFSDRRCGPPSTEKSEHQRLGWATNPAEAALGQMAVSGGGYCYSEAGRTECLERSPEQARRASRMAEAAPSMMWRGPRGVATLTAARGEGG</sequence>
<evidence type="ECO:0000313" key="1">
    <source>
        <dbReference type="EMBL" id="KAH8006700.1"/>
    </source>
</evidence>